<feature type="region of interest" description="Disordered" evidence="1">
    <location>
        <begin position="1"/>
        <end position="37"/>
    </location>
</feature>
<sequence length="37" mass="3520">PRASSESPAQLLCGPGPGTPGPAGAHGVNEGCHAEPL</sequence>
<feature type="non-terminal residue" evidence="2">
    <location>
        <position position="37"/>
    </location>
</feature>
<protein>
    <submittedName>
        <fullName evidence="2">C12orf7</fullName>
    </submittedName>
</protein>
<feature type="non-terminal residue" evidence="2">
    <location>
        <position position="1"/>
    </location>
</feature>
<organism evidence="2">
    <name type="scientific">Homo sapiens</name>
    <name type="common">Human</name>
    <dbReference type="NCBI Taxonomy" id="9606"/>
    <lineage>
        <taxon>Eukaryota</taxon>
        <taxon>Metazoa</taxon>
        <taxon>Chordata</taxon>
        <taxon>Craniata</taxon>
        <taxon>Vertebrata</taxon>
        <taxon>Euteleostomi</taxon>
        <taxon>Mammalia</taxon>
        <taxon>Eutheria</taxon>
        <taxon>Euarchontoglires</taxon>
        <taxon>Primates</taxon>
        <taxon>Haplorrhini</taxon>
        <taxon>Catarrhini</taxon>
        <taxon>Hominidae</taxon>
        <taxon>Homo</taxon>
    </lineage>
</organism>
<reference evidence="2" key="1">
    <citation type="submission" date="2002-05" db="EMBL/GenBank/DDBJ databases">
        <title>Retina-abundant C12orf7 gene.</title>
        <authorList>
            <person name="Schulz H.L."/>
            <person name="Stoehr H.B."/>
            <person name="Weber B.H.F."/>
        </authorList>
    </citation>
    <scope>NUCLEOTIDE SEQUENCE</scope>
</reference>
<evidence type="ECO:0000256" key="1">
    <source>
        <dbReference type="SAM" id="MobiDB-lite"/>
    </source>
</evidence>
<name>Q5K620_HUMAN</name>
<proteinExistence type="evidence at transcript level"/>
<dbReference type="AlphaFoldDB" id="Q5K620"/>
<dbReference type="EMBL" id="AF517116">
    <property type="protein sequence ID" value="AAQ07995.1"/>
    <property type="molecule type" value="mRNA"/>
</dbReference>
<evidence type="ECO:0000313" key="2">
    <source>
        <dbReference type="EMBL" id="AAQ07995.1"/>
    </source>
</evidence>
<accession>Q5K620</accession>